<comment type="caution">
    <text evidence="1">The sequence shown here is derived from an EMBL/GenBank/DDBJ whole genome shotgun (WGS) entry which is preliminary data.</text>
</comment>
<keyword evidence="2" id="KW-1185">Reference proteome</keyword>
<reference evidence="2" key="1">
    <citation type="journal article" date="2019" name="Int. J. Syst. Evol. Microbiol.">
        <title>The Global Catalogue of Microorganisms (GCM) 10K type strain sequencing project: providing services to taxonomists for standard genome sequencing and annotation.</title>
        <authorList>
            <consortium name="The Broad Institute Genomics Platform"/>
            <consortium name="The Broad Institute Genome Sequencing Center for Infectious Disease"/>
            <person name="Wu L."/>
            <person name="Ma J."/>
        </authorList>
    </citation>
    <scope>NUCLEOTIDE SEQUENCE [LARGE SCALE GENOMIC DNA]</scope>
    <source>
        <strain evidence="2">CGMCC 1.7656</strain>
    </source>
</reference>
<sequence>MKAIELYKNNDHIILITSIEFSKLNNIVKFSKREASNWSIEENFDIESDKFYQRSTNEKRVKDIKKYIEDNLINNLDNSNVLFPSSLILSTDFEFENLKFDNGIVDFEFPIEKESCLIVDGQHRMKAMESLYNDYMNANKSVEKINNYKFNCTLLINYDLWEQARIFADVNFNQKPVDRSLYYDIFGEIPRENKDYKLSNLYVAHELGKYLNKSEKSPLKGFVKDFDRKTGFVSQSFLMQAILPNFSPKGTWNYITDDFKKDGDAYKKLPKVFVAYFDVIKDIFKAYWPVTVDKSSATILTKTNALGALIKLLGWIDKNLKLGLYKKSEKVELLDLSLNDLEKLFRKMFLAFENNNELIEKYFGAKSKYSGSGSAGLQNQLFKELAEEIGIPTSKKNVN</sequence>
<accession>A0ABQ2NH06</accession>
<evidence type="ECO:0000313" key="1">
    <source>
        <dbReference type="EMBL" id="GGP02050.1"/>
    </source>
</evidence>
<organism evidence="1 2">
    <name type="scientific">Cloacibacterium rupense</name>
    <dbReference type="NCBI Taxonomy" id="517423"/>
    <lineage>
        <taxon>Bacteria</taxon>
        <taxon>Pseudomonadati</taxon>
        <taxon>Bacteroidota</taxon>
        <taxon>Flavobacteriia</taxon>
        <taxon>Flavobacteriales</taxon>
        <taxon>Weeksellaceae</taxon>
    </lineage>
</organism>
<dbReference type="RefSeq" id="WP_188616491.1">
    <property type="nucleotide sequence ID" value="NZ_BMLV01000001.1"/>
</dbReference>
<dbReference type="InterPro" id="IPR017601">
    <property type="entry name" value="DGQHR-contain_dom"/>
</dbReference>
<dbReference type="InterPro" id="IPR017642">
    <property type="entry name" value="DNA_S_mod_DndB"/>
</dbReference>
<evidence type="ECO:0008006" key="3">
    <source>
        <dbReference type="Google" id="ProtNLM"/>
    </source>
</evidence>
<dbReference type="NCBIfam" id="TIGR03187">
    <property type="entry name" value="DGQHR"/>
    <property type="match status" value="1"/>
</dbReference>
<dbReference type="CDD" id="cd16413">
    <property type="entry name" value="DGQHR_domain"/>
    <property type="match status" value="1"/>
</dbReference>
<dbReference type="EMBL" id="BMLV01000001">
    <property type="protein sequence ID" value="GGP02050.1"/>
    <property type="molecule type" value="Genomic_DNA"/>
</dbReference>
<proteinExistence type="predicted"/>
<dbReference type="Pfam" id="PF14072">
    <property type="entry name" value="DndB"/>
    <property type="match status" value="1"/>
</dbReference>
<protein>
    <recommendedName>
        <fullName evidence="3">DGQHR domain-containing protein</fullName>
    </recommendedName>
</protein>
<gene>
    <name evidence="1" type="ORF">GCM10010992_04880</name>
</gene>
<evidence type="ECO:0000313" key="2">
    <source>
        <dbReference type="Proteomes" id="UP000620064"/>
    </source>
</evidence>
<name>A0ABQ2NH06_9FLAO</name>
<dbReference type="Proteomes" id="UP000620064">
    <property type="component" value="Unassembled WGS sequence"/>
</dbReference>